<feature type="region of interest" description="Disordered" evidence="3">
    <location>
        <begin position="133"/>
        <end position="158"/>
    </location>
</feature>
<accession>A0A6A5UAB0</accession>
<dbReference type="PROSITE" id="PS00463">
    <property type="entry name" value="ZN2_CY6_FUNGAL_1"/>
    <property type="match status" value="1"/>
</dbReference>
<dbReference type="Proteomes" id="UP000800035">
    <property type="component" value="Unassembled WGS sequence"/>
</dbReference>
<dbReference type="InterPro" id="IPR007219">
    <property type="entry name" value="XnlR_reg_dom"/>
</dbReference>
<dbReference type="InterPro" id="IPR036864">
    <property type="entry name" value="Zn2-C6_fun-type_DNA-bd_sf"/>
</dbReference>
<evidence type="ECO:0000256" key="1">
    <source>
        <dbReference type="ARBA" id="ARBA00022723"/>
    </source>
</evidence>
<evidence type="ECO:0000259" key="4">
    <source>
        <dbReference type="PROSITE" id="PS50048"/>
    </source>
</evidence>
<dbReference type="GO" id="GO:0003677">
    <property type="term" value="F:DNA binding"/>
    <property type="evidence" value="ECO:0007669"/>
    <property type="project" value="InterPro"/>
</dbReference>
<dbReference type="GO" id="GO:0008270">
    <property type="term" value="F:zinc ion binding"/>
    <property type="evidence" value="ECO:0007669"/>
    <property type="project" value="InterPro"/>
</dbReference>
<dbReference type="CDD" id="cd00067">
    <property type="entry name" value="GAL4"/>
    <property type="match status" value="1"/>
</dbReference>
<reference evidence="5" key="1">
    <citation type="journal article" date="2020" name="Stud. Mycol.">
        <title>101 Dothideomycetes genomes: a test case for predicting lifestyles and emergence of pathogens.</title>
        <authorList>
            <person name="Haridas S."/>
            <person name="Albert R."/>
            <person name="Binder M."/>
            <person name="Bloem J."/>
            <person name="Labutti K."/>
            <person name="Salamov A."/>
            <person name="Andreopoulos B."/>
            <person name="Baker S."/>
            <person name="Barry K."/>
            <person name="Bills G."/>
            <person name="Bluhm B."/>
            <person name="Cannon C."/>
            <person name="Castanera R."/>
            <person name="Culley D."/>
            <person name="Daum C."/>
            <person name="Ezra D."/>
            <person name="Gonzalez J."/>
            <person name="Henrissat B."/>
            <person name="Kuo A."/>
            <person name="Liang C."/>
            <person name="Lipzen A."/>
            <person name="Lutzoni F."/>
            <person name="Magnuson J."/>
            <person name="Mondo S."/>
            <person name="Nolan M."/>
            <person name="Ohm R."/>
            <person name="Pangilinan J."/>
            <person name="Park H.-J."/>
            <person name="Ramirez L."/>
            <person name="Alfaro M."/>
            <person name="Sun H."/>
            <person name="Tritt A."/>
            <person name="Yoshinaga Y."/>
            <person name="Zwiers L.-H."/>
            <person name="Turgeon B."/>
            <person name="Goodwin S."/>
            <person name="Spatafora J."/>
            <person name="Crous P."/>
            <person name="Grigoriev I."/>
        </authorList>
    </citation>
    <scope>NUCLEOTIDE SEQUENCE</scope>
    <source>
        <strain evidence="5">CBS 675.92</strain>
    </source>
</reference>
<dbReference type="CDD" id="cd12148">
    <property type="entry name" value="fungal_TF_MHR"/>
    <property type="match status" value="1"/>
</dbReference>
<keyword evidence="6" id="KW-1185">Reference proteome</keyword>
<dbReference type="AlphaFoldDB" id="A0A6A5UAB0"/>
<sequence length="654" mass="73386">MSGTGVEKRGSAATVKACDSCRKRKRRCLWTAGASSCNHCVQLKENCTTTHVRKQRAKTRKDRSIEYERRIQNLEALLQERSAAQPHIQQQPLQPPDSSLSLSTWVDNLRSEVDAFPVNNFPDVDPESYVDRLEYSSQEEPSSAQTADLSLSNGTDDAGFQTLDDFEPSADFQVEAALLQDPSFQPSLSPEGIPIIEGNATPYQCNAYLPPAELGTSLLTEFLVDFNTANPLYRPRDITQHLRICYEGGSDGSALAWASIYVIFGIAHRSRGLSAVGTPEDDQLADWYLRKILPTVSGLLVAPPTFGLVQCLLGLAMLIRSSRQETPYSLYVSTALRIAQCFAYNSENNLQMTSHQDIEQQRRVFWLAFILDTDENIFSNVPITHSRDDITAVFPADDPYDSLGTVTAAEGNLKVNIFALRVHLVLLQSEAIDQVLSMKPRKRAPQETVTITQTLLQKLKKWRDNELFSRTPEELFQLLYRSDLLHTLSVEASYFATVFRLQAFLVLGLDPWVNPFSTDSLAKLAGQKRHEAWKDAEHLLGLLAVTPHDQFRICVVLKRPLIAALVTVLSHHLHSPPESAPSYTKMREYFDIYRTIIKIIGDGEDLEMQRARDLAMELLTKLNIGLEAKRLNELGEKGELGRPLLATRTSLDLR</sequence>
<protein>
    <recommendedName>
        <fullName evidence="4">Zn(2)-C6 fungal-type domain-containing protein</fullName>
    </recommendedName>
</protein>
<dbReference type="PROSITE" id="PS50048">
    <property type="entry name" value="ZN2_CY6_FUNGAL_2"/>
    <property type="match status" value="1"/>
</dbReference>
<keyword evidence="1" id="KW-0479">Metal-binding</keyword>
<dbReference type="GO" id="GO:0000981">
    <property type="term" value="F:DNA-binding transcription factor activity, RNA polymerase II-specific"/>
    <property type="evidence" value="ECO:0007669"/>
    <property type="project" value="InterPro"/>
</dbReference>
<dbReference type="GO" id="GO:0006351">
    <property type="term" value="P:DNA-templated transcription"/>
    <property type="evidence" value="ECO:0007669"/>
    <property type="project" value="InterPro"/>
</dbReference>
<dbReference type="PANTHER" id="PTHR46910">
    <property type="entry name" value="TRANSCRIPTION FACTOR PDR1"/>
    <property type="match status" value="1"/>
</dbReference>
<feature type="compositionally biased region" description="Polar residues" evidence="3">
    <location>
        <begin position="135"/>
        <end position="155"/>
    </location>
</feature>
<gene>
    <name evidence="5" type="ORF">CC80DRAFT_439872</name>
</gene>
<dbReference type="OrthoDB" id="4116913at2759"/>
<dbReference type="EMBL" id="ML976984">
    <property type="protein sequence ID" value="KAF1959796.1"/>
    <property type="molecule type" value="Genomic_DNA"/>
</dbReference>
<dbReference type="InterPro" id="IPR001138">
    <property type="entry name" value="Zn2Cys6_DnaBD"/>
</dbReference>
<dbReference type="SUPFAM" id="SSF57701">
    <property type="entry name" value="Zn2/Cys6 DNA-binding domain"/>
    <property type="match status" value="1"/>
</dbReference>
<organism evidence="5 6">
    <name type="scientific">Byssothecium circinans</name>
    <dbReference type="NCBI Taxonomy" id="147558"/>
    <lineage>
        <taxon>Eukaryota</taxon>
        <taxon>Fungi</taxon>
        <taxon>Dikarya</taxon>
        <taxon>Ascomycota</taxon>
        <taxon>Pezizomycotina</taxon>
        <taxon>Dothideomycetes</taxon>
        <taxon>Pleosporomycetidae</taxon>
        <taxon>Pleosporales</taxon>
        <taxon>Massarineae</taxon>
        <taxon>Massarinaceae</taxon>
        <taxon>Byssothecium</taxon>
    </lineage>
</organism>
<feature type="domain" description="Zn(2)-C6 fungal-type" evidence="4">
    <location>
        <begin position="17"/>
        <end position="49"/>
    </location>
</feature>
<evidence type="ECO:0000313" key="6">
    <source>
        <dbReference type="Proteomes" id="UP000800035"/>
    </source>
</evidence>
<keyword evidence="2" id="KW-0539">Nucleus</keyword>
<dbReference type="Pfam" id="PF04082">
    <property type="entry name" value="Fungal_trans"/>
    <property type="match status" value="1"/>
</dbReference>
<dbReference type="Gene3D" id="4.10.240.10">
    <property type="entry name" value="Zn(2)-C6 fungal-type DNA-binding domain"/>
    <property type="match status" value="1"/>
</dbReference>
<evidence type="ECO:0000256" key="2">
    <source>
        <dbReference type="ARBA" id="ARBA00023242"/>
    </source>
</evidence>
<dbReference type="PANTHER" id="PTHR46910:SF39">
    <property type="entry name" value="ZN(II)2CYS6 TRANSCRIPTION FACTOR (EUROFUNG)"/>
    <property type="match status" value="1"/>
</dbReference>
<evidence type="ECO:0000313" key="5">
    <source>
        <dbReference type="EMBL" id="KAF1959796.1"/>
    </source>
</evidence>
<evidence type="ECO:0000256" key="3">
    <source>
        <dbReference type="SAM" id="MobiDB-lite"/>
    </source>
</evidence>
<dbReference type="InterPro" id="IPR050987">
    <property type="entry name" value="AtrR-like"/>
</dbReference>
<proteinExistence type="predicted"/>
<name>A0A6A5UAB0_9PLEO</name>